<dbReference type="EMBL" id="UINC01040808">
    <property type="protein sequence ID" value="SVB41208.1"/>
    <property type="molecule type" value="Genomic_DNA"/>
</dbReference>
<evidence type="ECO:0000259" key="1">
    <source>
        <dbReference type="PROSITE" id="PS51766"/>
    </source>
</evidence>
<proteinExistence type="predicted"/>
<gene>
    <name evidence="2" type="ORF">METZ01_LOCUS194062</name>
</gene>
<dbReference type="AlphaFoldDB" id="A0A382DS55"/>
<reference evidence="2" key="1">
    <citation type="submission" date="2018-05" db="EMBL/GenBank/DDBJ databases">
        <authorList>
            <person name="Lanie J.A."/>
            <person name="Ng W.-L."/>
            <person name="Kazmierczak K.M."/>
            <person name="Andrzejewski T.M."/>
            <person name="Davidsen T.M."/>
            <person name="Wayne K.J."/>
            <person name="Tettelin H."/>
            <person name="Glass J.I."/>
            <person name="Rusch D."/>
            <person name="Podicherti R."/>
            <person name="Tsui H.-C.T."/>
            <person name="Winkler M.E."/>
        </authorList>
    </citation>
    <scope>NUCLEOTIDE SEQUENCE</scope>
</reference>
<dbReference type="CDD" id="cd14256">
    <property type="entry name" value="Dockerin_I"/>
    <property type="match status" value="1"/>
</dbReference>
<accession>A0A382DS55</accession>
<dbReference type="Gene3D" id="1.10.1330.10">
    <property type="entry name" value="Dockerin domain"/>
    <property type="match status" value="1"/>
</dbReference>
<dbReference type="SUPFAM" id="SSF63446">
    <property type="entry name" value="Type I dockerin domain"/>
    <property type="match status" value="1"/>
</dbReference>
<dbReference type="InterPro" id="IPR016134">
    <property type="entry name" value="Dockerin_dom"/>
</dbReference>
<organism evidence="2">
    <name type="scientific">marine metagenome</name>
    <dbReference type="NCBI Taxonomy" id="408172"/>
    <lineage>
        <taxon>unclassified sequences</taxon>
        <taxon>metagenomes</taxon>
        <taxon>ecological metagenomes</taxon>
    </lineage>
</organism>
<sequence length="504" mass="57454">MRYIYLLLILSAIFANYDSHDSWCGTIHQGQRDFERFEYMYPQFIDGDHFRVHFTTEASDSLYWNDAWMTHQSTIVYATTVLEQSEFAYSVYENNGWEMPPIDCDESITDIANPDHCNNYGGNSLYDIYIGLVQGPAAAVVPENPNYSLPYLGGLSSYMLFANGLGLYGSNDDLASFNYYIVAHELHHAIEFSYGSYITGSPGNYVFHSWMLEQTATYMENIVYPDAMHLRLLLSNCNIETPLTNPQLGIFQSYPGALWQKFLVNYLNDQTLIRHVWESYGTRITNTEDPITFFDIFNDEIIASSDNFFNLESMYREYSIWRYFTGDRAISNEYFDQASLYCTSTTIQMSDNIQLQAELGGNRYIEIPNDDIIVYLEAENINSIPAVLIKIQDNDGITFSNLELLSGSNLINIDNQFNGEHILIVLSGYTGNELNFDNLVISTDINSSAFEGDINNDEIVNILDIIQLVNLVLNNEYQVSGDINSDNLLNVIDVVLLVNIILNN</sequence>
<dbReference type="PROSITE" id="PS51766">
    <property type="entry name" value="DOCKERIN"/>
    <property type="match status" value="1"/>
</dbReference>
<evidence type="ECO:0000313" key="2">
    <source>
        <dbReference type="EMBL" id="SVB41208.1"/>
    </source>
</evidence>
<feature type="domain" description="Dockerin" evidence="1">
    <location>
        <begin position="447"/>
        <end position="504"/>
    </location>
</feature>
<name>A0A382DS55_9ZZZZ</name>
<dbReference type="InterPro" id="IPR036439">
    <property type="entry name" value="Dockerin_dom_sf"/>
</dbReference>
<dbReference type="GO" id="GO:0000272">
    <property type="term" value="P:polysaccharide catabolic process"/>
    <property type="evidence" value="ECO:0007669"/>
    <property type="project" value="InterPro"/>
</dbReference>
<protein>
    <recommendedName>
        <fullName evidence="1">Dockerin domain-containing protein</fullName>
    </recommendedName>
</protein>